<keyword evidence="2" id="KW-0808">Transferase</keyword>
<proteinExistence type="predicted"/>
<gene>
    <name evidence="2" type="ORF">H9894_08530</name>
</gene>
<name>A0A9D1TQ05_9BACT</name>
<reference evidence="2" key="2">
    <citation type="submission" date="2021-04" db="EMBL/GenBank/DDBJ databases">
        <authorList>
            <person name="Gilroy R."/>
        </authorList>
    </citation>
    <scope>NUCLEOTIDE SEQUENCE</scope>
    <source>
        <strain evidence="2">ChiHecec2B26-446</strain>
    </source>
</reference>
<dbReference type="InterPro" id="IPR029063">
    <property type="entry name" value="SAM-dependent_MTases_sf"/>
</dbReference>
<sequence>MSQALDHYTPELHVTAAGRDWILRRASDFDSLWEGMVADGRADADEHIPYWTELWPSSLVLSAWLADRADELRGKTCLDLGCGIGLTALVAASFGARVVAVDYETEALHYARINADLNGVESPLWLAMDWRRPALAAGCADFVWGGDIMYERRFVAPVLQCMARVLKKGGRVWVAEPGRTVYEAFLSALPGFGWQGRRVLVQDVDALYAQATRVTVAIWELVRTR</sequence>
<organism evidence="2 3">
    <name type="scientific">Candidatus Desulfovibrio intestinipullorum</name>
    <dbReference type="NCBI Taxonomy" id="2838536"/>
    <lineage>
        <taxon>Bacteria</taxon>
        <taxon>Pseudomonadati</taxon>
        <taxon>Thermodesulfobacteriota</taxon>
        <taxon>Desulfovibrionia</taxon>
        <taxon>Desulfovibrionales</taxon>
        <taxon>Desulfovibrionaceae</taxon>
        <taxon>Desulfovibrio</taxon>
    </lineage>
</organism>
<dbReference type="PANTHER" id="PTHR14614">
    <property type="entry name" value="HEPATOCELLULAR CARCINOMA-ASSOCIATED ANTIGEN"/>
    <property type="match status" value="1"/>
</dbReference>
<reference evidence="2" key="1">
    <citation type="journal article" date="2021" name="PeerJ">
        <title>Extensive microbial diversity within the chicken gut microbiome revealed by metagenomics and culture.</title>
        <authorList>
            <person name="Gilroy R."/>
            <person name="Ravi A."/>
            <person name="Getino M."/>
            <person name="Pursley I."/>
            <person name="Horton D.L."/>
            <person name="Alikhan N.F."/>
            <person name="Baker D."/>
            <person name="Gharbi K."/>
            <person name="Hall N."/>
            <person name="Watson M."/>
            <person name="Adriaenssens E.M."/>
            <person name="Foster-Nyarko E."/>
            <person name="Jarju S."/>
            <person name="Secka A."/>
            <person name="Antonio M."/>
            <person name="Oren A."/>
            <person name="Chaudhuri R.R."/>
            <person name="La Ragione R."/>
            <person name="Hildebrand F."/>
            <person name="Pallen M.J."/>
        </authorList>
    </citation>
    <scope>NUCLEOTIDE SEQUENCE</scope>
    <source>
        <strain evidence="2">ChiHecec2B26-446</strain>
    </source>
</reference>
<evidence type="ECO:0000313" key="3">
    <source>
        <dbReference type="Proteomes" id="UP000886752"/>
    </source>
</evidence>
<dbReference type="GO" id="GO:0008757">
    <property type="term" value="F:S-adenosylmethionine-dependent methyltransferase activity"/>
    <property type="evidence" value="ECO:0007669"/>
    <property type="project" value="InterPro"/>
</dbReference>
<feature type="domain" description="Methyltransferase type 11" evidence="1">
    <location>
        <begin position="78"/>
        <end position="173"/>
    </location>
</feature>
<dbReference type="SUPFAM" id="SSF53335">
    <property type="entry name" value="S-adenosyl-L-methionine-dependent methyltransferases"/>
    <property type="match status" value="1"/>
</dbReference>
<comment type="caution">
    <text evidence="2">The sequence shown here is derived from an EMBL/GenBank/DDBJ whole genome shotgun (WGS) entry which is preliminary data.</text>
</comment>
<dbReference type="Pfam" id="PF08241">
    <property type="entry name" value="Methyltransf_11"/>
    <property type="match status" value="1"/>
</dbReference>
<dbReference type="Proteomes" id="UP000886752">
    <property type="component" value="Unassembled WGS sequence"/>
</dbReference>
<dbReference type="AlphaFoldDB" id="A0A9D1TQ05"/>
<dbReference type="Gene3D" id="3.40.50.150">
    <property type="entry name" value="Vaccinia Virus protein VP39"/>
    <property type="match status" value="1"/>
</dbReference>
<keyword evidence="2" id="KW-0489">Methyltransferase</keyword>
<dbReference type="CDD" id="cd02440">
    <property type="entry name" value="AdoMet_MTases"/>
    <property type="match status" value="1"/>
</dbReference>
<evidence type="ECO:0000259" key="1">
    <source>
        <dbReference type="Pfam" id="PF08241"/>
    </source>
</evidence>
<protein>
    <submittedName>
        <fullName evidence="2">Methyltransferase domain-containing protein</fullName>
    </submittedName>
</protein>
<accession>A0A9D1TQ05</accession>
<dbReference type="GO" id="GO:0032259">
    <property type="term" value="P:methylation"/>
    <property type="evidence" value="ECO:0007669"/>
    <property type="project" value="UniProtKB-KW"/>
</dbReference>
<evidence type="ECO:0000313" key="2">
    <source>
        <dbReference type="EMBL" id="HIW01218.1"/>
    </source>
</evidence>
<dbReference type="InterPro" id="IPR019410">
    <property type="entry name" value="Methyltransf_16"/>
</dbReference>
<dbReference type="InterPro" id="IPR013216">
    <property type="entry name" value="Methyltransf_11"/>
</dbReference>
<dbReference type="EMBL" id="DXHV01000075">
    <property type="protein sequence ID" value="HIW01218.1"/>
    <property type="molecule type" value="Genomic_DNA"/>
</dbReference>